<dbReference type="EMBL" id="AHJE01000053">
    <property type="protein sequence ID" value="EHP41152.1"/>
    <property type="molecule type" value="Genomic_DNA"/>
</dbReference>
<dbReference type="PROSITE" id="PS50928">
    <property type="entry name" value="ABC_TM1"/>
    <property type="match status" value="1"/>
</dbReference>
<sequence length="316" mass="33338">MNTESSPVPADGARAAFPTSPSSLPFPALPAVPAWRRGLRRAFGHYGLTLGAMLLAVVVLAALFAPWLAPHDPYLQDMGRRLVPPAWQAGGSPEHWLGTDKLGRDYLSRLLFGARVSLIIGLCAVAISALIGTTLGLLAGYFGGKVDAVISYVITTRLAMPVVLVALAMAALAGGSVQAVIVLLGLLLWDRFAVVTRSATQQLRDAEFIAAAKSLGASTSHILLREILPNLMSALTVVVTLEMAHAILLEATLSFLGLGVQPPTPSWGLMVAEGKSYMFFKPWVILIPGVALAVLVLAINLLGDGIRDICAPDGRH</sequence>
<feature type="transmembrane region" description="Helical" evidence="7">
    <location>
        <begin position="162"/>
        <end position="188"/>
    </location>
</feature>
<comment type="caution">
    <text evidence="9">The sequence shown here is derived from an EMBL/GenBank/DDBJ whole genome shotgun (WGS) entry which is preliminary data.</text>
</comment>
<dbReference type="Gene3D" id="1.10.3720.10">
    <property type="entry name" value="MetI-like"/>
    <property type="match status" value="1"/>
</dbReference>
<dbReference type="Proteomes" id="UP000005808">
    <property type="component" value="Unassembled WGS sequence"/>
</dbReference>
<dbReference type="AlphaFoldDB" id="H1S8W0"/>
<accession>H1S8W0</accession>
<dbReference type="PATRIC" id="fig|1127483.3.peg.4433"/>
<evidence type="ECO:0000256" key="7">
    <source>
        <dbReference type="RuleBase" id="RU363032"/>
    </source>
</evidence>
<dbReference type="InterPro" id="IPR025966">
    <property type="entry name" value="OppC_N"/>
</dbReference>
<evidence type="ECO:0000313" key="9">
    <source>
        <dbReference type="EMBL" id="EHP41152.1"/>
    </source>
</evidence>
<dbReference type="PANTHER" id="PTHR43386:SF25">
    <property type="entry name" value="PEPTIDE ABC TRANSPORTER PERMEASE PROTEIN"/>
    <property type="match status" value="1"/>
</dbReference>
<organism evidence="9 10">
    <name type="scientific">Cupriavidus basilensis OR16</name>
    <dbReference type="NCBI Taxonomy" id="1127483"/>
    <lineage>
        <taxon>Bacteria</taxon>
        <taxon>Pseudomonadati</taxon>
        <taxon>Pseudomonadota</taxon>
        <taxon>Betaproteobacteria</taxon>
        <taxon>Burkholderiales</taxon>
        <taxon>Burkholderiaceae</taxon>
        <taxon>Cupriavidus</taxon>
    </lineage>
</organism>
<dbReference type="InterPro" id="IPR000515">
    <property type="entry name" value="MetI-like"/>
</dbReference>
<dbReference type="RefSeq" id="WP_006159864.1">
    <property type="nucleotide sequence ID" value="NZ_AHJE01000053.1"/>
</dbReference>
<dbReference type="PANTHER" id="PTHR43386">
    <property type="entry name" value="OLIGOPEPTIDE TRANSPORT SYSTEM PERMEASE PROTEIN APPC"/>
    <property type="match status" value="1"/>
</dbReference>
<feature type="transmembrane region" description="Helical" evidence="7">
    <location>
        <begin position="280"/>
        <end position="302"/>
    </location>
</feature>
<keyword evidence="4 7" id="KW-0812">Transmembrane</keyword>
<dbReference type="InterPro" id="IPR050366">
    <property type="entry name" value="BP-dependent_transpt_permease"/>
</dbReference>
<dbReference type="Pfam" id="PF12911">
    <property type="entry name" value="OppC_N"/>
    <property type="match status" value="1"/>
</dbReference>
<keyword evidence="3" id="KW-1003">Cell membrane</keyword>
<keyword evidence="5 7" id="KW-1133">Transmembrane helix</keyword>
<gene>
    <name evidence="9" type="ORF">OR16_22158</name>
</gene>
<name>H1S8W0_9BURK</name>
<evidence type="ECO:0000256" key="2">
    <source>
        <dbReference type="ARBA" id="ARBA00022448"/>
    </source>
</evidence>
<feature type="transmembrane region" description="Helical" evidence="7">
    <location>
        <begin position="231"/>
        <end position="260"/>
    </location>
</feature>
<proteinExistence type="inferred from homology"/>
<comment type="similarity">
    <text evidence="7">Belongs to the binding-protein-dependent transport system permease family.</text>
</comment>
<keyword evidence="2 7" id="KW-0813">Transport</keyword>
<dbReference type="GO" id="GO:0055085">
    <property type="term" value="P:transmembrane transport"/>
    <property type="evidence" value="ECO:0007669"/>
    <property type="project" value="InterPro"/>
</dbReference>
<comment type="subcellular location">
    <subcellularLocation>
        <location evidence="1 7">Cell membrane</location>
        <topology evidence="1 7">Multi-pass membrane protein</topology>
    </subcellularLocation>
</comment>
<dbReference type="Pfam" id="PF00528">
    <property type="entry name" value="BPD_transp_1"/>
    <property type="match status" value="1"/>
</dbReference>
<protein>
    <submittedName>
        <fullName evidence="9">Binding-protein-dependent transport system inner membrane protein</fullName>
    </submittedName>
</protein>
<evidence type="ECO:0000256" key="3">
    <source>
        <dbReference type="ARBA" id="ARBA00022475"/>
    </source>
</evidence>
<evidence type="ECO:0000256" key="4">
    <source>
        <dbReference type="ARBA" id="ARBA00022692"/>
    </source>
</evidence>
<evidence type="ECO:0000256" key="6">
    <source>
        <dbReference type="ARBA" id="ARBA00023136"/>
    </source>
</evidence>
<reference evidence="9 10" key="1">
    <citation type="journal article" date="2012" name="J. Bacteriol.">
        <title>De Novo Genome Project of Cupriavidus basilensis OR16.</title>
        <authorList>
            <person name="Cserhati M."/>
            <person name="Kriszt B."/>
            <person name="Szoboszlay S."/>
            <person name="Toth A."/>
            <person name="Szabo I."/>
            <person name="Tancsics A."/>
            <person name="Nagy I."/>
            <person name="Horvath B."/>
            <person name="Nagy I."/>
            <person name="Kukolya J."/>
        </authorList>
    </citation>
    <scope>NUCLEOTIDE SEQUENCE [LARGE SCALE GENOMIC DNA]</scope>
    <source>
        <strain evidence="9 10">OR16</strain>
    </source>
</reference>
<evidence type="ECO:0000313" key="10">
    <source>
        <dbReference type="Proteomes" id="UP000005808"/>
    </source>
</evidence>
<evidence type="ECO:0000256" key="1">
    <source>
        <dbReference type="ARBA" id="ARBA00004651"/>
    </source>
</evidence>
<keyword evidence="6 7" id="KW-0472">Membrane</keyword>
<feature type="transmembrane region" description="Helical" evidence="7">
    <location>
        <begin position="116"/>
        <end position="142"/>
    </location>
</feature>
<feature type="transmembrane region" description="Helical" evidence="7">
    <location>
        <begin position="46"/>
        <end position="69"/>
    </location>
</feature>
<dbReference type="CDD" id="cd06261">
    <property type="entry name" value="TM_PBP2"/>
    <property type="match status" value="1"/>
</dbReference>
<evidence type="ECO:0000256" key="5">
    <source>
        <dbReference type="ARBA" id="ARBA00022989"/>
    </source>
</evidence>
<evidence type="ECO:0000259" key="8">
    <source>
        <dbReference type="PROSITE" id="PS50928"/>
    </source>
</evidence>
<dbReference type="SUPFAM" id="SSF161098">
    <property type="entry name" value="MetI-like"/>
    <property type="match status" value="1"/>
</dbReference>
<dbReference type="GO" id="GO:0005886">
    <property type="term" value="C:plasma membrane"/>
    <property type="evidence" value="ECO:0007669"/>
    <property type="project" value="UniProtKB-SubCell"/>
</dbReference>
<feature type="domain" description="ABC transmembrane type-1" evidence="8">
    <location>
        <begin position="114"/>
        <end position="303"/>
    </location>
</feature>
<dbReference type="InterPro" id="IPR035906">
    <property type="entry name" value="MetI-like_sf"/>
</dbReference>